<comment type="caution">
    <text evidence="1">The sequence shown here is derived from an EMBL/GenBank/DDBJ whole genome shotgun (WGS) entry which is preliminary data.</text>
</comment>
<sequence>MTHNKAFKRDLARVAFLVCGNFCGESGLRKVGLGGTHPLTRRYA</sequence>
<reference evidence="1" key="2">
    <citation type="submission" date="2019-01" db="EMBL/GenBank/DDBJ databases">
        <authorList>
            <consortium name="NCBI Pathogen Detection Project"/>
        </authorList>
    </citation>
    <scope>NUCLEOTIDE SEQUENCE</scope>
    <source>
        <strain evidence="1">BCW_3452</strain>
    </source>
</reference>
<name>A0A8H9N596_VIBVL</name>
<reference evidence="1" key="1">
    <citation type="journal article" date="2018" name="Genome Biol.">
        <title>SKESA: strategic k-mer extension for scrupulous assemblies.</title>
        <authorList>
            <person name="Souvorov A."/>
            <person name="Agarwala R."/>
            <person name="Lipman D.J."/>
        </authorList>
    </citation>
    <scope>NUCLEOTIDE SEQUENCE</scope>
    <source>
        <strain evidence="1">BCW_3452</strain>
    </source>
</reference>
<dbReference type="EMBL" id="DACRBY010000117">
    <property type="protein sequence ID" value="HAS8543089.1"/>
    <property type="molecule type" value="Genomic_DNA"/>
</dbReference>
<proteinExistence type="predicted"/>
<dbReference type="AlphaFoldDB" id="A0A8H9N596"/>
<dbReference type="Proteomes" id="UP000863257">
    <property type="component" value="Unassembled WGS sequence"/>
</dbReference>
<gene>
    <name evidence="1" type="ORF">I7730_25475</name>
</gene>
<accession>A0A8H9N596</accession>
<evidence type="ECO:0000313" key="1">
    <source>
        <dbReference type="EMBL" id="HAS8543089.1"/>
    </source>
</evidence>
<protein>
    <submittedName>
        <fullName evidence="1">DUF3265 domain-containing protein</fullName>
    </submittedName>
</protein>
<organism evidence="1">
    <name type="scientific">Vibrio vulnificus</name>
    <dbReference type="NCBI Taxonomy" id="672"/>
    <lineage>
        <taxon>Bacteria</taxon>
        <taxon>Pseudomonadati</taxon>
        <taxon>Pseudomonadota</taxon>
        <taxon>Gammaproteobacteria</taxon>
        <taxon>Vibrionales</taxon>
        <taxon>Vibrionaceae</taxon>
        <taxon>Vibrio</taxon>
    </lineage>
</organism>